<accession>A0A8B2NJL0</accession>
<dbReference type="Proteomes" id="UP000249590">
    <property type="component" value="Unassembled WGS sequence"/>
</dbReference>
<dbReference type="InterPro" id="IPR002938">
    <property type="entry name" value="FAD-bd"/>
</dbReference>
<feature type="domain" description="FAD-binding" evidence="1">
    <location>
        <begin position="12"/>
        <end position="340"/>
    </location>
</feature>
<proteinExistence type="predicted"/>
<dbReference type="Gene3D" id="3.50.50.60">
    <property type="entry name" value="FAD/NAD(P)-binding domain"/>
    <property type="match status" value="1"/>
</dbReference>
<dbReference type="PANTHER" id="PTHR42685">
    <property type="entry name" value="GERANYLGERANYL DIPHOSPHATE REDUCTASE"/>
    <property type="match status" value="1"/>
</dbReference>
<reference evidence="2 3" key="1">
    <citation type="submission" date="2018-05" db="EMBL/GenBank/DDBJ databases">
        <title>Acuticoccus sediminis sp. nov., isolated from deep-sea sediment of Indian Ocean.</title>
        <authorList>
            <person name="Liu X."/>
            <person name="Lai Q."/>
            <person name="Du Y."/>
            <person name="Sun F."/>
            <person name="Zhang X."/>
            <person name="Wang S."/>
            <person name="Shao Z."/>
        </authorList>
    </citation>
    <scope>NUCLEOTIDE SEQUENCE [LARGE SCALE GENOMIC DNA]</scope>
    <source>
        <strain evidence="2 3">PTG4-2</strain>
    </source>
</reference>
<dbReference type="InterPro" id="IPR036188">
    <property type="entry name" value="FAD/NAD-bd_sf"/>
</dbReference>
<dbReference type="GO" id="GO:0071949">
    <property type="term" value="F:FAD binding"/>
    <property type="evidence" value="ECO:0007669"/>
    <property type="project" value="InterPro"/>
</dbReference>
<dbReference type="EMBL" id="QHHQ01000009">
    <property type="protein sequence ID" value="RAH97420.1"/>
    <property type="molecule type" value="Genomic_DNA"/>
</dbReference>
<dbReference type="AlphaFoldDB" id="A0A8B2NJL0"/>
<name>A0A8B2NJL0_9HYPH</name>
<organism evidence="2 3">
    <name type="scientific">Acuticoccus sediminis</name>
    <dbReference type="NCBI Taxonomy" id="2184697"/>
    <lineage>
        <taxon>Bacteria</taxon>
        <taxon>Pseudomonadati</taxon>
        <taxon>Pseudomonadota</taxon>
        <taxon>Alphaproteobacteria</taxon>
        <taxon>Hyphomicrobiales</taxon>
        <taxon>Amorphaceae</taxon>
        <taxon>Acuticoccus</taxon>
    </lineage>
</organism>
<comment type="caution">
    <text evidence="2">The sequence shown here is derived from an EMBL/GenBank/DDBJ whole genome shotgun (WGS) entry which is preliminary data.</text>
</comment>
<evidence type="ECO:0000313" key="3">
    <source>
        <dbReference type="Proteomes" id="UP000249590"/>
    </source>
</evidence>
<dbReference type="OrthoDB" id="103324at2"/>
<dbReference type="InterPro" id="IPR050407">
    <property type="entry name" value="Geranylgeranyl_reductase"/>
</dbReference>
<evidence type="ECO:0000313" key="2">
    <source>
        <dbReference type="EMBL" id="RAH97420.1"/>
    </source>
</evidence>
<gene>
    <name evidence="2" type="ORF">DLJ53_29960</name>
</gene>
<sequence>MTTTFHAAPSRCDALIVGGRCAGAATAMLLARKGLSVRVVEKRAYGSDALSTHALMRGGVMQLHHWGLLDRLRAAGTPPVPSATFAYGEERITIPTKPVDGIDALAAPRRTVLDALLADAAGGAGARIEFGAALAGLVRSEGGRVEGAVIRRPDGTQERVRAGIVIGADGVASGVARSVMARTIHEGGHATAVLFAYWKGVTWGGYEWGYDRGFATGVIPTNDAAACVFVAIPSARFQSLQGTPEESYRHLIATRAPALRERLSGAVMDGKVRAFGGKTGHLRQAFGDGWALVGDAGYFKDPITAHGITDALRDAELLAEAVAAGTPQALAAYQDERDAHSLPFLEATDEIASLDWSFDRLKALHMTVNAAMKGEVEMLRRRHGTLPAPGPEAGAALPA</sequence>
<protein>
    <submittedName>
        <fullName evidence="2">NAD(P)/FAD-dependent oxidoreductase</fullName>
    </submittedName>
</protein>
<dbReference type="Pfam" id="PF01494">
    <property type="entry name" value="FAD_binding_3"/>
    <property type="match status" value="1"/>
</dbReference>
<dbReference type="PANTHER" id="PTHR42685:SF22">
    <property type="entry name" value="CONDITIONED MEDIUM FACTOR RECEPTOR 1"/>
    <property type="match status" value="1"/>
</dbReference>
<dbReference type="PRINTS" id="PR00420">
    <property type="entry name" value="RNGMNOXGNASE"/>
</dbReference>
<evidence type="ECO:0000259" key="1">
    <source>
        <dbReference type="Pfam" id="PF01494"/>
    </source>
</evidence>
<dbReference type="SUPFAM" id="SSF51905">
    <property type="entry name" value="FAD/NAD(P)-binding domain"/>
    <property type="match status" value="1"/>
</dbReference>
<dbReference type="RefSeq" id="WP_111351997.1">
    <property type="nucleotide sequence ID" value="NZ_QHHQ01000009.1"/>
</dbReference>
<keyword evidence="3" id="KW-1185">Reference proteome</keyword>